<accession>A0A7J4YP75</accession>
<name>A0A7J4YP75_9BACE</name>
<dbReference type="Proteomes" id="UP000440198">
    <property type="component" value="Unassembled WGS sequence"/>
</dbReference>
<dbReference type="Proteomes" id="UP000421791">
    <property type="component" value="Unassembled WGS sequence"/>
</dbReference>
<gene>
    <name evidence="2" type="ORF">F2Z09_08685</name>
    <name evidence="1" type="ORF">F2Z22_10295</name>
</gene>
<dbReference type="EMBL" id="VWAG01000011">
    <property type="protein sequence ID" value="KAA5258260.1"/>
    <property type="molecule type" value="Genomic_DNA"/>
</dbReference>
<sequence>MSMKEKLDFSEVPYQYSMCLNRQCPKADICLRQLAEQSIPEKVEHWTIISPKRLTTTKGDCPYYRSNIKASYAKGFIGILESLPHKQMENVIIHLMSFFSRRTYYRVRKGERLLSPAEQQQVLNVLKYCGVLQPPKFDEYIEAYDW</sequence>
<evidence type="ECO:0000313" key="3">
    <source>
        <dbReference type="Proteomes" id="UP000421791"/>
    </source>
</evidence>
<dbReference type="Pfam" id="PF19555">
    <property type="entry name" value="DUF6078"/>
    <property type="match status" value="1"/>
</dbReference>
<keyword evidence="4" id="KW-1185">Reference proteome</keyword>
<evidence type="ECO:0000313" key="2">
    <source>
        <dbReference type="EMBL" id="KAA5258260.1"/>
    </source>
</evidence>
<dbReference type="AlphaFoldDB" id="A0A7J4YP75"/>
<protein>
    <submittedName>
        <fullName evidence="1">Uncharacterized protein</fullName>
    </submittedName>
</protein>
<organism evidence="1 3">
    <name type="scientific">Bacteroides finegoldii</name>
    <dbReference type="NCBI Taxonomy" id="338188"/>
    <lineage>
        <taxon>Bacteria</taxon>
        <taxon>Pseudomonadati</taxon>
        <taxon>Bacteroidota</taxon>
        <taxon>Bacteroidia</taxon>
        <taxon>Bacteroidales</taxon>
        <taxon>Bacteroidaceae</taxon>
        <taxon>Bacteroides</taxon>
    </lineage>
</organism>
<evidence type="ECO:0000313" key="4">
    <source>
        <dbReference type="Proteomes" id="UP000440198"/>
    </source>
</evidence>
<reference evidence="3 4" key="1">
    <citation type="journal article" date="2019" name="Nat. Med.">
        <title>A library of human gut bacterial isolates paired with longitudinal multiomics data enables mechanistic microbiome research.</title>
        <authorList>
            <person name="Poyet M."/>
            <person name="Groussin M."/>
            <person name="Gibbons S.M."/>
            <person name="Avila-Pacheco J."/>
            <person name="Jiang X."/>
            <person name="Kearney S.M."/>
            <person name="Perrotta A.R."/>
            <person name="Berdy B."/>
            <person name="Zhao S."/>
            <person name="Lieberman T.D."/>
            <person name="Swanson P.K."/>
            <person name="Smith M."/>
            <person name="Roesemann S."/>
            <person name="Alexander J.E."/>
            <person name="Rich S.A."/>
            <person name="Livny J."/>
            <person name="Vlamakis H."/>
            <person name="Clish C."/>
            <person name="Bullock K."/>
            <person name="Deik A."/>
            <person name="Scott J."/>
            <person name="Pierce K.A."/>
            <person name="Xavier R.J."/>
            <person name="Alm E.J."/>
        </authorList>
    </citation>
    <scope>NUCLEOTIDE SEQUENCE [LARGE SCALE GENOMIC DNA]</scope>
    <source>
        <strain evidence="2 4">BIOML-A2</strain>
        <strain evidence="1 3">BIOML-A6</strain>
    </source>
</reference>
<comment type="caution">
    <text evidence="1">The sequence shown here is derived from an EMBL/GenBank/DDBJ whole genome shotgun (WGS) entry which is preliminary data.</text>
</comment>
<proteinExistence type="predicted"/>
<evidence type="ECO:0000313" key="1">
    <source>
        <dbReference type="EMBL" id="KAA5230224.1"/>
    </source>
</evidence>
<dbReference type="InterPro" id="IPR045724">
    <property type="entry name" value="DUF6078"/>
</dbReference>
<dbReference type="EMBL" id="VWAK01000014">
    <property type="protein sequence ID" value="KAA5230224.1"/>
    <property type="molecule type" value="Genomic_DNA"/>
</dbReference>